<dbReference type="SUPFAM" id="SSF53474">
    <property type="entry name" value="alpha/beta-Hydrolases"/>
    <property type="match status" value="1"/>
</dbReference>
<dbReference type="NCBIfam" id="TIGR03502">
    <property type="entry name" value="lipase_Pla1_cef"/>
    <property type="match status" value="1"/>
</dbReference>
<gene>
    <name evidence="2" type="ORF">LJ739_04510</name>
</gene>
<organism evidence="2 3">
    <name type="scientific">Fluctibacter halophilus</name>
    <dbReference type="NCBI Taxonomy" id="226011"/>
    <lineage>
        <taxon>Bacteria</taxon>
        <taxon>Pseudomonadati</taxon>
        <taxon>Pseudomonadota</taxon>
        <taxon>Gammaproteobacteria</taxon>
        <taxon>Alteromonadales</taxon>
        <taxon>Alteromonadaceae</taxon>
        <taxon>Fluctibacter</taxon>
    </lineage>
</organism>
<comment type="caution">
    <text evidence="2">The sequence shown here is derived from an EMBL/GenBank/DDBJ whole genome shotgun (WGS) entry which is preliminary data.</text>
</comment>
<evidence type="ECO:0000313" key="3">
    <source>
        <dbReference type="Proteomes" id="UP001520878"/>
    </source>
</evidence>
<dbReference type="Gene3D" id="3.40.50.1820">
    <property type="entry name" value="alpha/beta hydrolase"/>
    <property type="match status" value="1"/>
</dbReference>
<keyword evidence="3" id="KW-1185">Reference proteome</keyword>
<feature type="domain" description="Bacterial virulence factor lipase N-terminal" evidence="1">
    <location>
        <begin position="39"/>
        <end position="284"/>
    </location>
</feature>
<name>A0ABS8G5X1_9ALTE</name>
<dbReference type="RefSeq" id="WP_229157408.1">
    <property type="nucleotide sequence ID" value="NZ_JAJEWP010000001.1"/>
</dbReference>
<sequence>MKKLFISTSVAAALALTGCGGGEDLKEVQQETAKQRPASRIVFDPTAGDLPVPTDLLFALVEQTDDGTLEVPDEIAGQADGGTPDFGNPSVALGALDGWSTQHPFTFSTRHPDGITLDAASASAPGAVRLFKGAIGGDLKDPECTTASPLAGCKINEELTFGVDFVTQAVGNDVAVIPLKPLEGATTYYVVVTDQLKASDGASIQPSTTYELVSQDIETLPLATESQLALQGLVNSYEGVIGRDAGISGDNIIFSYTFTTQTTTDIIATVKQLQIGTFAQAVGQGMPVAQAAQFLPAIVASDSGLADTAFDVLAPSLLGDQLAQLQAVGLGSCDGLIAAVSNPASPLFSTAASVFPQVGAFCAASLKQGNINLPYYLSTTEPLTDNWRAACTNGLIMQSLGAETIGNLLAAGTISTGVNNELCQAATGGQLMDLDLTNLGIKDLRHLTRYSPVPARQGSNADGTETLDVQITVPDPAVVGVLSALTGGAIAPISKPEAGWPVVILQHGITSKKEDFLAITGALSVAGFATVAIDHPLHGSRGFTVDGSVVNASAGFGGATTDYMNLASLVTTRDNLRQSIVDAMGLRLGLNAVVDTTGGSIDLDGSDVSFVGQSLGSISGIGTVAVSNMSLGGQLAAFDSMYAFDAAVFSVPGGGVPGFLMESPSFSSLIKGSLLAASSADFQQFLAGFAAQNGIPADQAIAPAYDVFVTLLDDAQLAEINGLFAEFTFAAQTISDAGDPNNFAALLGSNSNVLLHEVVGGGQNDGGDVALSDQVIPNTTVNSPTFAGTEPLASFIGLPGVSSTAQGNGIVRFLTGSHSSLLSPATSAAATTEMQTQAATFIATDGAVIQVTDESVVAN</sequence>
<dbReference type="InterPro" id="IPR029058">
    <property type="entry name" value="AB_hydrolase_fold"/>
</dbReference>
<proteinExistence type="predicted"/>
<dbReference type="Pfam" id="PF12262">
    <property type="entry name" value="Lipase_bact_N"/>
    <property type="match status" value="1"/>
</dbReference>
<dbReference type="EMBL" id="JAJEWP010000001">
    <property type="protein sequence ID" value="MCC2615501.1"/>
    <property type="molecule type" value="Genomic_DNA"/>
</dbReference>
<accession>A0ABS8G5X1</accession>
<dbReference type="InterPro" id="IPR025920">
    <property type="entry name" value="Lipase_bact_N"/>
</dbReference>
<evidence type="ECO:0000259" key="1">
    <source>
        <dbReference type="Pfam" id="PF12262"/>
    </source>
</evidence>
<dbReference type="Proteomes" id="UP001520878">
    <property type="component" value="Unassembled WGS sequence"/>
</dbReference>
<protein>
    <recommendedName>
        <fullName evidence="1">Bacterial virulence factor lipase N-terminal domain-containing protein</fullName>
    </recommendedName>
</protein>
<evidence type="ECO:0000313" key="2">
    <source>
        <dbReference type="EMBL" id="MCC2615501.1"/>
    </source>
</evidence>
<dbReference type="InterPro" id="IPR020009">
    <property type="entry name" value="VolA/Pla-1/cef"/>
</dbReference>
<dbReference type="PROSITE" id="PS51257">
    <property type="entry name" value="PROKAR_LIPOPROTEIN"/>
    <property type="match status" value="1"/>
</dbReference>
<reference evidence="2 3" key="1">
    <citation type="submission" date="2021-10" db="EMBL/GenBank/DDBJ databases">
        <title>Draft genome of Aestuariibacter halophilus JC2043.</title>
        <authorList>
            <person name="Emsley S.A."/>
            <person name="Pfannmuller K.M."/>
            <person name="Ushijima B."/>
            <person name="Saw J.H."/>
            <person name="Videau P."/>
        </authorList>
    </citation>
    <scope>NUCLEOTIDE SEQUENCE [LARGE SCALE GENOMIC DNA]</scope>
    <source>
        <strain evidence="2 3">JC2043</strain>
    </source>
</reference>